<evidence type="ECO:0000256" key="7">
    <source>
        <dbReference type="RuleBase" id="RU361233"/>
    </source>
</evidence>
<comment type="caution">
    <text evidence="7">Lacks conserved residue(s) required for the propagation of feature annotation.</text>
</comment>
<keyword evidence="4 7" id="KW-0812">Transmembrane</keyword>
<proteinExistence type="inferred from homology"/>
<sequence>MLTNKQTVNVYGFNIDARYSYSSAFKFFAYANAAGAGCSVLSLLVVLLSSPWPGTYFCMFLHDMSGLDGLELEVKEAELLNSDRNWI</sequence>
<evidence type="ECO:0000256" key="2">
    <source>
        <dbReference type="ARBA" id="ARBA00007651"/>
    </source>
</evidence>
<comment type="caution">
    <text evidence="9">The sequence shown here is derived from an EMBL/GenBank/DDBJ whole genome shotgun (WGS) entry which is preliminary data.</text>
</comment>
<evidence type="ECO:0000256" key="4">
    <source>
        <dbReference type="ARBA" id="ARBA00022692"/>
    </source>
</evidence>
<dbReference type="Proteomes" id="UP001630127">
    <property type="component" value="Unassembled WGS sequence"/>
</dbReference>
<evidence type="ECO:0000256" key="3">
    <source>
        <dbReference type="ARBA" id="ARBA00022475"/>
    </source>
</evidence>
<dbReference type="EMBL" id="JBJUIK010000011">
    <property type="protein sequence ID" value="KAL3512532.1"/>
    <property type="molecule type" value="Genomic_DNA"/>
</dbReference>
<organism evidence="9 10">
    <name type="scientific">Cinchona calisaya</name>
    <dbReference type="NCBI Taxonomy" id="153742"/>
    <lineage>
        <taxon>Eukaryota</taxon>
        <taxon>Viridiplantae</taxon>
        <taxon>Streptophyta</taxon>
        <taxon>Embryophyta</taxon>
        <taxon>Tracheophyta</taxon>
        <taxon>Spermatophyta</taxon>
        <taxon>Magnoliopsida</taxon>
        <taxon>eudicotyledons</taxon>
        <taxon>Gunneridae</taxon>
        <taxon>Pentapetalae</taxon>
        <taxon>asterids</taxon>
        <taxon>lamiids</taxon>
        <taxon>Gentianales</taxon>
        <taxon>Rubiaceae</taxon>
        <taxon>Cinchonoideae</taxon>
        <taxon>Cinchoneae</taxon>
        <taxon>Cinchona</taxon>
    </lineage>
</organism>
<evidence type="ECO:0000256" key="6">
    <source>
        <dbReference type="ARBA" id="ARBA00023136"/>
    </source>
</evidence>
<comment type="similarity">
    <text evidence="2 7">Belongs to the Casparian strip membrane proteins (CASP) family.</text>
</comment>
<dbReference type="GO" id="GO:0005886">
    <property type="term" value="C:plasma membrane"/>
    <property type="evidence" value="ECO:0007669"/>
    <property type="project" value="UniProtKB-SubCell"/>
</dbReference>
<evidence type="ECO:0000259" key="8">
    <source>
        <dbReference type="Pfam" id="PF04535"/>
    </source>
</evidence>
<keyword evidence="5 7" id="KW-1133">Transmembrane helix</keyword>
<evidence type="ECO:0000313" key="10">
    <source>
        <dbReference type="Proteomes" id="UP001630127"/>
    </source>
</evidence>
<dbReference type="InterPro" id="IPR006702">
    <property type="entry name" value="CASP_dom"/>
</dbReference>
<name>A0ABD2YZ30_9GENT</name>
<gene>
    <name evidence="9" type="ORF">ACH5RR_025249</name>
</gene>
<keyword evidence="3 7" id="KW-1003">Cell membrane</keyword>
<comment type="subcellular location">
    <subcellularLocation>
        <location evidence="1 7">Cell membrane</location>
        <topology evidence="1 7">Multi-pass membrane protein</topology>
    </subcellularLocation>
</comment>
<feature type="domain" description="Casparian strip membrane protein" evidence="8">
    <location>
        <begin position="1"/>
        <end position="64"/>
    </location>
</feature>
<accession>A0ABD2YZ30</accession>
<dbReference type="Pfam" id="PF04535">
    <property type="entry name" value="CASP_dom"/>
    <property type="match status" value="1"/>
</dbReference>
<evidence type="ECO:0000256" key="1">
    <source>
        <dbReference type="ARBA" id="ARBA00004651"/>
    </source>
</evidence>
<keyword evidence="6 7" id="KW-0472">Membrane</keyword>
<feature type="transmembrane region" description="Helical" evidence="7">
    <location>
        <begin position="27"/>
        <end position="49"/>
    </location>
</feature>
<keyword evidence="10" id="KW-1185">Reference proteome</keyword>
<protein>
    <recommendedName>
        <fullName evidence="7">CASP-like protein</fullName>
    </recommendedName>
</protein>
<dbReference type="AlphaFoldDB" id="A0ABD2YZ30"/>
<reference evidence="9 10" key="1">
    <citation type="submission" date="2024-11" db="EMBL/GenBank/DDBJ databases">
        <title>A near-complete genome assembly of Cinchona calisaya.</title>
        <authorList>
            <person name="Lian D.C."/>
            <person name="Zhao X.W."/>
            <person name="Wei L."/>
        </authorList>
    </citation>
    <scope>NUCLEOTIDE SEQUENCE [LARGE SCALE GENOMIC DNA]</scope>
    <source>
        <tissue evidence="9">Nenye</tissue>
    </source>
</reference>
<evidence type="ECO:0000256" key="5">
    <source>
        <dbReference type="ARBA" id="ARBA00022989"/>
    </source>
</evidence>
<evidence type="ECO:0000313" key="9">
    <source>
        <dbReference type="EMBL" id="KAL3512532.1"/>
    </source>
</evidence>
<comment type="subunit">
    <text evidence="7">Homodimer and heterodimers.</text>
</comment>